<evidence type="ECO:0000256" key="1">
    <source>
        <dbReference type="ARBA" id="ARBA00005495"/>
    </source>
</evidence>
<evidence type="ECO:0000259" key="4">
    <source>
        <dbReference type="PROSITE" id="PS51891"/>
    </source>
</evidence>
<keyword evidence="6" id="KW-1185">Reference proteome</keyword>
<feature type="domain" description="CENP-V/GFA" evidence="4">
    <location>
        <begin position="6"/>
        <end position="124"/>
    </location>
</feature>
<dbReference type="PANTHER" id="PTHR28620">
    <property type="entry name" value="CENTROMERE PROTEIN V"/>
    <property type="match status" value="1"/>
</dbReference>
<reference evidence="5 6" key="1">
    <citation type="submission" date="2023-07" db="EMBL/GenBank/DDBJ databases">
        <title>Sorghum-associated microbial communities from plants grown in Nebraska, USA.</title>
        <authorList>
            <person name="Schachtman D."/>
        </authorList>
    </citation>
    <scope>NUCLEOTIDE SEQUENCE [LARGE SCALE GENOMIC DNA]</scope>
    <source>
        <strain evidence="5 6">DS2154</strain>
    </source>
</reference>
<evidence type="ECO:0000256" key="2">
    <source>
        <dbReference type="ARBA" id="ARBA00022723"/>
    </source>
</evidence>
<keyword evidence="2" id="KW-0479">Metal-binding</keyword>
<comment type="similarity">
    <text evidence="1">Belongs to the Gfa family.</text>
</comment>
<dbReference type="Gene3D" id="2.170.150.70">
    <property type="match status" value="1"/>
</dbReference>
<dbReference type="Pfam" id="PF04828">
    <property type="entry name" value="GFA"/>
    <property type="match status" value="1"/>
</dbReference>
<dbReference type="SUPFAM" id="SSF51316">
    <property type="entry name" value="Mss4-like"/>
    <property type="match status" value="1"/>
</dbReference>
<dbReference type="InterPro" id="IPR011057">
    <property type="entry name" value="Mss4-like_sf"/>
</dbReference>
<protein>
    <recommendedName>
        <fullName evidence="4">CENP-V/GFA domain-containing protein</fullName>
    </recommendedName>
</protein>
<proteinExistence type="inferred from homology"/>
<dbReference type="InterPro" id="IPR006913">
    <property type="entry name" value="CENP-V/GFA"/>
</dbReference>
<dbReference type="RefSeq" id="WP_082583777.1">
    <property type="nucleotide sequence ID" value="NZ_JAVDRL010000002.1"/>
</dbReference>
<gene>
    <name evidence="5" type="ORF">J2800_000593</name>
</gene>
<name>A0ABU1MUK8_9CAUL</name>
<dbReference type="Proteomes" id="UP001262754">
    <property type="component" value="Unassembled WGS sequence"/>
</dbReference>
<dbReference type="InterPro" id="IPR052355">
    <property type="entry name" value="CENP-V-like"/>
</dbReference>
<keyword evidence="3" id="KW-0862">Zinc</keyword>
<dbReference type="PANTHER" id="PTHR28620:SF1">
    <property type="entry name" value="CENP-V_GFA DOMAIN-CONTAINING PROTEIN"/>
    <property type="match status" value="1"/>
</dbReference>
<evidence type="ECO:0000313" key="5">
    <source>
        <dbReference type="EMBL" id="MDR6529869.1"/>
    </source>
</evidence>
<dbReference type="PROSITE" id="PS51891">
    <property type="entry name" value="CENP_V_GFA"/>
    <property type="match status" value="1"/>
</dbReference>
<organism evidence="5 6">
    <name type="scientific">Caulobacter rhizosphaerae</name>
    <dbReference type="NCBI Taxonomy" id="2010972"/>
    <lineage>
        <taxon>Bacteria</taxon>
        <taxon>Pseudomonadati</taxon>
        <taxon>Pseudomonadota</taxon>
        <taxon>Alphaproteobacteria</taxon>
        <taxon>Caulobacterales</taxon>
        <taxon>Caulobacteraceae</taxon>
        <taxon>Caulobacter</taxon>
    </lineage>
</organism>
<evidence type="ECO:0000256" key="3">
    <source>
        <dbReference type="ARBA" id="ARBA00022833"/>
    </source>
</evidence>
<accession>A0ABU1MUK8</accession>
<evidence type="ECO:0000313" key="6">
    <source>
        <dbReference type="Proteomes" id="UP001262754"/>
    </source>
</evidence>
<sequence>MTDLPLKARCHCGATQFEVTEAPTELGDCNCSFCSRRGALHAYYRPAQFRLTTARDRVSTYQWGHYLGQHHHCAICGCPTYSEFPSFDNGAPDFDDPRISINARLLVDFAWDQLPVRKYDGKAY</sequence>
<dbReference type="EMBL" id="JAVDRL010000002">
    <property type="protein sequence ID" value="MDR6529869.1"/>
    <property type="molecule type" value="Genomic_DNA"/>
</dbReference>
<comment type="caution">
    <text evidence="5">The sequence shown here is derived from an EMBL/GenBank/DDBJ whole genome shotgun (WGS) entry which is preliminary data.</text>
</comment>